<evidence type="ECO:0000256" key="3">
    <source>
        <dbReference type="ARBA" id="ARBA00012054"/>
    </source>
</evidence>
<dbReference type="GO" id="GO:0019521">
    <property type="term" value="P:D-gluconate metabolic process"/>
    <property type="evidence" value="ECO:0007669"/>
    <property type="project" value="UniProtKB-KW"/>
</dbReference>
<dbReference type="InterPro" id="IPR006001">
    <property type="entry name" value="Therm_gnt_kin"/>
</dbReference>
<dbReference type="PANTHER" id="PTHR43442:SF3">
    <property type="entry name" value="GLUCONOKINASE-RELATED"/>
    <property type="match status" value="1"/>
</dbReference>
<dbReference type="AlphaFoldDB" id="A0A7Y9LC79"/>
<organism evidence="11 12">
    <name type="scientific">Microlunatus parietis</name>
    <dbReference type="NCBI Taxonomy" id="682979"/>
    <lineage>
        <taxon>Bacteria</taxon>
        <taxon>Bacillati</taxon>
        <taxon>Actinomycetota</taxon>
        <taxon>Actinomycetes</taxon>
        <taxon>Propionibacteriales</taxon>
        <taxon>Propionibacteriaceae</taxon>
        <taxon>Microlunatus</taxon>
    </lineage>
</organism>
<comment type="catalytic activity">
    <reaction evidence="9 10">
        <text>D-gluconate + ATP = 6-phospho-D-gluconate + ADP + H(+)</text>
        <dbReference type="Rhea" id="RHEA:19433"/>
        <dbReference type="ChEBI" id="CHEBI:15378"/>
        <dbReference type="ChEBI" id="CHEBI:18391"/>
        <dbReference type="ChEBI" id="CHEBI:30616"/>
        <dbReference type="ChEBI" id="CHEBI:58759"/>
        <dbReference type="ChEBI" id="CHEBI:456216"/>
        <dbReference type="EC" id="2.7.1.12"/>
    </reaction>
</comment>
<evidence type="ECO:0000256" key="9">
    <source>
        <dbReference type="ARBA" id="ARBA00048090"/>
    </source>
</evidence>
<comment type="similarity">
    <text evidence="2 10">Belongs to the gluconokinase GntK/GntV family.</text>
</comment>
<evidence type="ECO:0000256" key="2">
    <source>
        <dbReference type="ARBA" id="ARBA00008420"/>
    </source>
</evidence>
<gene>
    <name evidence="11" type="ORF">BKA15_002759</name>
</gene>
<keyword evidence="8" id="KW-0311">Gluconate utilization</keyword>
<dbReference type="InterPro" id="IPR031322">
    <property type="entry name" value="Shikimate/glucono_kinase"/>
</dbReference>
<dbReference type="EC" id="2.7.1.12" evidence="3 10"/>
<evidence type="ECO:0000256" key="8">
    <source>
        <dbReference type="ARBA" id="ARBA00023064"/>
    </source>
</evidence>
<dbReference type="SUPFAM" id="SSF52540">
    <property type="entry name" value="P-loop containing nucleoside triphosphate hydrolases"/>
    <property type="match status" value="1"/>
</dbReference>
<accession>A0A7Y9LC79</accession>
<evidence type="ECO:0000256" key="7">
    <source>
        <dbReference type="ARBA" id="ARBA00022840"/>
    </source>
</evidence>
<dbReference type="InterPro" id="IPR027417">
    <property type="entry name" value="P-loop_NTPase"/>
</dbReference>
<evidence type="ECO:0000256" key="6">
    <source>
        <dbReference type="ARBA" id="ARBA00022777"/>
    </source>
</evidence>
<dbReference type="GO" id="GO:0005524">
    <property type="term" value="F:ATP binding"/>
    <property type="evidence" value="ECO:0007669"/>
    <property type="project" value="UniProtKB-KW"/>
</dbReference>
<evidence type="ECO:0000313" key="11">
    <source>
        <dbReference type="EMBL" id="NYE71430.1"/>
    </source>
</evidence>
<reference evidence="11 12" key="1">
    <citation type="submission" date="2020-07" db="EMBL/GenBank/DDBJ databases">
        <title>Sequencing the genomes of 1000 actinobacteria strains.</title>
        <authorList>
            <person name="Klenk H.-P."/>
        </authorList>
    </citation>
    <scope>NUCLEOTIDE SEQUENCE [LARGE SCALE GENOMIC DNA]</scope>
    <source>
        <strain evidence="11 12">DSM 22083</strain>
    </source>
</reference>
<dbReference type="GO" id="GO:0046316">
    <property type="term" value="F:gluconokinase activity"/>
    <property type="evidence" value="ECO:0007669"/>
    <property type="project" value="UniProtKB-EC"/>
</dbReference>
<dbReference type="FunFam" id="3.40.50.300:FF:000522">
    <property type="entry name" value="Gluconokinase"/>
    <property type="match status" value="1"/>
</dbReference>
<name>A0A7Y9LC79_9ACTN</name>
<evidence type="ECO:0000256" key="10">
    <source>
        <dbReference type="RuleBase" id="RU363066"/>
    </source>
</evidence>
<dbReference type="Gene3D" id="3.40.50.300">
    <property type="entry name" value="P-loop containing nucleotide triphosphate hydrolases"/>
    <property type="match status" value="1"/>
</dbReference>
<dbReference type="Proteomes" id="UP000569914">
    <property type="component" value="Unassembled WGS sequence"/>
</dbReference>
<dbReference type="PANTHER" id="PTHR43442">
    <property type="entry name" value="GLUCONOKINASE-RELATED"/>
    <property type="match status" value="1"/>
</dbReference>
<protein>
    <recommendedName>
        <fullName evidence="3 10">Gluconokinase</fullName>
        <ecNumber evidence="3 10">2.7.1.12</ecNumber>
    </recommendedName>
</protein>
<keyword evidence="4 10" id="KW-0808">Transferase</keyword>
<proteinExistence type="inferred from homology"/>
<sequence length="165" mass="17780">MTETRKTALIVMGVAGSGKTTVAALLGERLGWPVAEADDFHSAENVAKMSAGTPLTDEDRQPWLAAIRDWITASDGPVVVTCSALRRVYRDVLRQADARVRFVHLDGSRQEIAARMSARTDHFMPIGLLDSQLDTLEPLEPDEDGVVVGVTGTPEQIAAAVLESL</sequence>
<comment type="caution">
    <text evidence="11">The sequence shown here is derived from an EMBL/GenBank/DDBJ whole genome shotgun (WGS) entry which is preliminary data.</text>
</comment>
<evidence type="ECO:0000256" key="5">
    <source>
        <dbReference type="ARBA" id="ARBA00022741"/>
    </source>
</evidence>
<dbReference type="GO" id="GO:0005737">
    <property type="term" value="C:cytoplasm"/>
    <property type="evidence" value="ECO:0007669"/>
    <property type="project" value="TreeGrafter"/>
</dbReference>
<evidence type="ECO:0000256" key="1">
    <source>
        <dbReference type="ARBA" id="ARBA00004761"/>
    </source>
</evidence>
<keyword evidence="5 10" id="KW-0547">Nucleotide-binding</keyword>
<keyword evidence="6 10" id="KW-0418">Kinase</keyword>
<dbReference type="RefSeq" id="WP_312879017.1">
    <property type="nucleotide sequence ID" value="NZ_JACCBU010000001.1"/>
</dbReference>
<keyword evidence="12" id="KW-1185">Reference proteome</keyword>
<dbReference type="EMBL" id="JACCBU010000001">
    <property type="protein sequence ID" value="NYE71430.1"/>
    <property type="molecule type" value="Genomic_DNA"/>
</dbReference>
<dbReference type="Pfam" id="PF01202">
    <property type="entry name" value="SKI"/>
    <property type="match status" value="1"/>
</dbReference>
<keyword evidence="7 10" id="KW-0067">ATP-binding</keyword>
<dbReference type="CDD" id="cd02021">
    <property type="entry name" value="GntK"/>
    <property type="match status" value="1"/>
</dbReference>
<evidence type="ECO:0000313" key="12">
    <source>
        <dbReference type="Proteomes" id="UP000569914"/>
    </source>
</evidence>
<dbReference type="NCBIfam" id="TIGR01313">
    <property type="entry name" value="therm_gnt_kin"/>
    <property type="match status" value="1"/>
</dbReference>
<comment type="pathway">
    <text evidence="1">Carbohydrate acid metabolism.</text>
</comment>
<evidence type="ECO:0000256" key="4">
    <source>
        <dbReference type="ARBA" id="ARBA00022679"/>
    </source>
</evidence>